<organism evidence="3 4">
    <name type="scientific">Candidatus Contendobacter odensis Run_B_J11</name>
    <dbReference type="NCBI Taxonomy" id="1400861"/>
    <lineage>
        <taxon>Bacteria</taxon>
        <taxon>Pseudomonadati</taxon>
        <taxon>Pseudomonadota</taxon>
        <taxon>Gammaproteobacteria</taxon>
        <taxon>Candidatus Competibacteraceae</taxon>
        <taxon>Candidatus Contendibacter</taxon>
    </lineage>
</organism>
<gene>
    <name evidence="3" type="ORF">BN874_1860017</name>
</gene>
<dbReference type="CDD" id="cd05782">
    <property type="entry name" value="DNA_polB_like1_exo"/>
    <property type="match status" value="1"/>
</dbReference>
<accession>A0A7U7GBJ3</accession>
<dbReference type="InterPro" id="IPR012337">
    <property type="entry name" value="RNaseH-like_sf"/>
</dbReference>
<reference evidence="3 4" key="1">
    <citation type="journal article" date="2014" name="ISME J.">
        <title>Candidatus Competibacter-lineage genomes retrieved from metagenomes reveal functional metabolic diversity.</title>
        <authorList>
            <person name="McIlroy S.J."/>
            <person name="Albertsen M."/>
            <person name="Andresen E.K."/>
            <person name="Saunders A.M."/>
            <person name="Kristiansen R."/>
            <person name="Stokholm-Bjerregaard M."/>
            <person name="Nielsen K.L."/>
            <person name="Nielsen P.H."/>
        </authorList>
    </citation>
    <scope>NUCLEOTIDE SEQUENCE [LARGE SCALE GENOMIC DNA]</scope>
    <source>
        <strain evidence="3 4">Run_B_J11</strain>
    </source>
</reference>
<dbReference type="Gene3D" id="3.30.420.10">
    <property type="entry name" value="Ribonuclease H-like superfamily/Ribonuclease H"/>
    <property type="match status" value="1"/>
</dbReference>
<keyword evidence="4" id="KW-1185">Reference proteome</keyword>
<dbReference type="SUPFAM" id="SSF53098">
    <property type="entry name" value="Ribonuclease H-like"/>
    <property type="match status" value="1"/>
</dbReference>
<evidence type="ECO:0000313" key="3">
    <source>
        <dbReference type="EMBL" id="CDH44753.1"/>
    </source>
</evidence>
<feature type="region of interest" description="Disordered" evidence="1">
    <location>
        <begin position="268"/>
        <end position="294"/>
    </location>
</feature>
<sequence length="294" mass="33447">MPLEWVQPKTAIPRKSAMANPLHLLVLDLETRPDTAILPADRDPSTFPKPIQHEIVTLGFLLARIERDGQGERYAVRKLGAASMADRSERELLAGFWQMVDKQKPRLVTWNGRGFDVPVLKQRSLLHGLSAYQWHRLDPRYGYDFRYEVNWHCDLMDVLSDNGASPRLSLDEAARALGLPGKWNGHGSDVAEQAHAGDFAAIDRYCEGDVLNTFVLYLRWAYFSTRMTVTGHNATVQNLLDYLERERDKRPHLGEFADRWQASERPCPLFVPEVQGEPGPQPSEAHLRSEDVLP</sequence>
<dbReference type="GO" id="GO:0003676">
    <property type="term" value="F:nucleic acid binding"/>
    <property type="evidence" value="ECO:0007669"/>
    <property type="project" value="InterPro"/>
</dbReference>
<dbReference type="AlphaFoldDB" id="A0A7U7GBJ3"/>
<evidence type="ECO:0000259" key="2">
    <source>
        <dbReference type="Pfam" id="PF10108"/>
    </source>
</evidence>
<comment type="caution">
    <text evidence="3">The sequence shown here is derived from an EMBL/GenBank/DDBJ whole genome shotgun (WGS) entry which is preliminary data.</text>
</comment>
<dbReference type="Pfam" id="PF10108">
    <property type="entry name" value="DNA_pol_B_exo2"/>
    <property type="match status" value="1"/>
</dbReference>
<dbReference type="InterPro" id="IPR036397">
    <property type="entry name" value="RNaseH_sf"/>
</dbReference>
<evidence type="ECO:0000256" key="1">
    <source>
        <dbReference type="SAM" id="MobiDB-lite"/>
    </source>
</evidence>
<dbReference type="EMBL" id="CBTK010000097">
    <property type="protein sequence ID" value="CDH44753.1"/>
    <property type="molecule type" value="Genomic_DNA"/>
</dbReference>
<feature type="compositionally biased region" description="Basic and acidic residues" evidence="1">
    <location>
        <begin position="285"/>
        <end position="294"/>
    </location>
</feature>
<dbReference type="Proteomes" id="UP000019184">
    <property type="component" value="Unassembled WGS sequence"/>
</dbReference>
<name>A0A7U7GBJ3_9GAMM</name>
<dbReference type="InterPro" id="IPR019288">
    <property type="entry name" value="3'-5'_exonuclease_PolB-like"/>
</dbReference>
<protein>
    <recommendedName>
        <fullName evidence="2">Predicted 3'-5' exonuclease PolB-like domain-containing protein</fullName>
    </recommendedName>
</protein>
<evidence type="ECO:0000313" key="4">
    <source>
        <dbReference type="Proteomes" id="UP000019184"/>
    </source>
</evidence>
<proteinExistence type="predicted"/>
<feature type="domain" description="Predicted 3'-5' exonuclease PolB-like" evidence="2">
    <location>
        <begin position="46"/>
        <end position="260"/>
    </location>
</feature>